<dbReference type="InterPro" id="IPR018392">
    <property type="entry name" value="LysM"/>
</dbReference>
<keyword evidence="1" id="KW-0472">Membrane</keyword>
<organism evidence="5 6">
    <name type="scientific">Durio zibethinus</name>
    <name type="common">Durian</name>
    <dbReference type="NCBI Taxonomy" id="66656"/>
    <lineage>
        <taxon>Eukaryota</taxon>
        <taxon>Viridiplantae</taxon>
        <taxon>Streptophyta</taxon>
        <taxon>Embryophyta</taxon>
        <taxon>Tracheophyta</taxon>
        <taxon>Spermatophyta</taxon>
        <taxon>Magnoliopsida</taxon>
        <taxon>eudicotyledons</taxon>
        <taxon>Gunneridae</taxon>
        <taxon>Pentapetalae</taxon>
        <taxon>rosids</taxon>
        <taxon>malvids</taxon>
        <taxon>Malvales</taxon>
        <taxon>Malvaceae</taxon>
        <taxon>Helicteroideae</taxon>
        <taxon>Durio</taxon>
    </lineage>
</organism>
<reference evidence="6" key="1">
    <citation type="submission" date="2025-08" db="UniProtKB">
        <authorList>
            <consortium name="RefSeq"/>
        </authorList>
    </citation>
    <scope>IDENTIFICATION</scope>
    <source>
        <tissue evidence="6">Fruit stalk</tissue>
    </source>
</reference>
<evidence type="ECO:0000259" key="3">
    <source>
        <dbReference type="PROSITE" id="PS50011"/>
    </source>
</evidence>
<dbReference type="Pfam" id="PF23473">
    <property type="entry name" value="LysM3_LYK4_5"/>
    <property type="match status" value="1"/>
</dbReference>
<evidence type="ECO:0000259" key="4">
    <source>
        <dbReference type="PROSITE" id="PS51782"/>
    </source>
</evidence>
<accession>A0A6P5ZTZ0</accession>
<evidence type="ECO:0000313" key="6">
    <source>
        <dbReference type="RefSeq" id="XP_022755876.1"/>
    </source>
</evidence>
<protein>
    <submittedName>
        <fullName evidence="6">LysM domain receptor-like kinase 4</fullName>
    </submittedName>
</protein>
<dbReference type="InterPro" id="IPR052611">
    <property type="entry name" value="Plant_RLK_LysM"/>
</dbReference>
<feature type="domain" description="LysM" evidence="4">
    <location>
        <begin position="183"/>
        <end position="227"/>
    </location>
</feature>
<keyword evidence="2" id="KW-0732">Signal</keyword>
<evidence type="ECO:0000256" key="2">
    <source>
        <dbReference type="SAM" id="SignalP"/>
    </source>
</evidence>
<feature type="domain" description="Protein kinase" evidence="3">
    <location>
        <begin position="266"/>
        <end position="617"/>
    </location>
</feature>
<proteinExistence type="predicted"/>
<dbReference type="InterPro" id="IPR011009">
    <property type="entry name" value="Kinase-like_dom_sf"/>
</dbReference>
<dbReference type="InterPro" id="IPR056561">
    <property type="entry name" value="NFP_LYK_LysM1"/>
</dbReference>
<dbReference type="GeneID" id="111303726"/>
<dbReference type="AlphaFoldDB" id="A0A6P5ZTZ0"/>
<dbReference type="Pfam" id="PF07714">
    <property type="entry name" value="PK_Tyr_Ser-Thr"/>
    <property type="match status" value="1"/>
</dbReference>
<sequence>MVSLHKLISFCILVLLIKPMSSQQSYDESNCTAESQVQGSNYLCTPEDFPCDTYIVYRAQKDFQSMSSISSLFNLSVFDLLEINHMTEANSSNLKLRREIIIPLECSCAGSFFQSIFLYLFLRTDSFASVACGVFEGLLKAQSLKEENPDSEHNVPGDFMIKVPIRCACPNSNQRKNGVTFLVTYPVIENDHTNLIASKFGVPEEVIWDANKLQPFPTIFPLTTLLVPTKDVPVVNSDVPEDLPSSPRVASPLVKIEPSNKKSKHLSSYIFLGLGVLAVVILLIAAVFAFRSIRKRRQPTSFQLLSARSSVSSNVSPDFLDRMSKLKQSLTNFSLEELSNATEDFNEGCMIGKAVYRGEIGGSYVAIEQMNTEEEARHVIYILTKISHVNIVKLEGCYSGTNPYLVYEFAEYGSLRDCLSNVTVARQLKWAKRTQIAFDLAVGLHYIHYCTKPSFIHHNIHSRNVLITTDCRAKITGFRLAKPVICSEEIGEISWNESIIVGRKGYLAPEYLTYSLASLKVDVFAFGVVLLELLSAKEADTDGELLKDSVNILEDVGIECSSGYLEKLKEFMDPNLEGDYPMADAICFLFLAKACLDQDPHHRPTMDNVTKALSRFV</sequence>
<dbReference type="InterPro" id="IPR001245">
    <property type="entry name" value="Ser-Thr/Tyr_kinase_cat_dom"/>
</dbReference>
<dbReference type="GO" id="GO:0005886">
    <property type="term" value="C:plasma membrane"/>
    <property type="evidence" value="ECO:0007669"/>
    <property type="project" value="UniProtKB-ARBA"/>
</dbReference>
<keyword evidence="5" id="KW-1185">Reference proteome</keyword>
<dbReference type="InterPro" id="IPR056563">
    <property type="entry name" value="LysM3_LYK4_5"/>
</dbReference>
<feature type="transmembrane region" description="Helical" evidence="1">
    <location>
        <begin position="269"/>
        <end position="290"/>
    </location>
</feature>
<dbReference type="PROSITE" id="PS51782">
    <property type="entry name" value="LYSM"/>
    <property type="match status" value="1"/>
</dbReference>
<dbReference type="SUPFAM" id="SSF56112">
    <property type="entry name" value="Protein kinase-like (PK-like)"/>
    <property type="match status" value="1"/>
</dbReference>
<keyword evidence="1" id="KW-0812">Transmembrane</keyword>
<dbReference type="Proteomes" id="UP000515121">
    <property type="component" value="Unplaced"/>
</dbReference>
<dbReference type="InterPro" id="IPR000719">
    <property type="entry name" value="Prot_kinase_dom"/>
</dbReference>
<dbReference type="InterPro" id="IPR056562">
    <property type="entry name" value="LysM2_CERK1_LYK3_4_5"/>
</dbReference>
<evidence type="ECO:0000256" key="1">
    <source>
        <dbReference type="SAM" id="Phobius"/>
    </source>
</evidence>
<dbReference type="Pfam" id="PF23446">
    <property type="entry name" value="LysM1_NFP_LYK"/>
    <property type="match status" value="1"/>
</dbReference>
<feature type="chain" id="PRO_5027922443" evidence="2">
    <location>
        <begin position="23"/>
        <end position="617"/>
    </location>
</feature>
<dbReference type="Gene3D" id="3.30.200.20">
    <property type="entry name" value="Phosphorylase Kinase, domain 1"/>
    <property type="match status" value="1"/>
</dbReference>
<gene>
    <name evidence="6" type="primary">LOC111303726</name>
</gene>
<feature type="signal peptide" evidence="2">
    <location>
        <begin position="1"/>
        <end position="22"/>
    </location>
</feature>
<dbReference type="OrthoDB" id="60033at2759"/>
<evidence type="ECO:0000313" key="5">
    <source>
        <dbReference type="Proteomes" id="UP000515121"/>
    </source>
</evidence>
<dbReference type="GO" id="GO:0004672">
    <property type="term" value="F:protein kinase activity"/>
    <property type="evidence" value="ECO:0007669"/>
    <property type="project" value="InterPro"/>
</dbReference>
<dbReference type="PANTHER" id="PTHR45927">
    <property type="entry name" value="LYSM-DOMAIN RECEPTOR-LIKE KINASE-RELATED"/>
    <property type="match status" value="1"/>
</dbReference>
<name>A0A6P5ZTZ0_DURZI</name>
<keyword evidence="1" id="KW-1133">Transmembrane helix</keyword>
<dbReference type="Gene3D" id="1.10.510.10">
    <property type="entry name" value="Transferase(Phosphotransferase) domain 1"/>
    <property type="match status" value="1"/>
</dbReference>
<dbReference type="GO" id="GO:0005524">
    <property type="term" value="F:ATP binding"/>
    <property type="evidence" value="ECO:0007669"/>
    <property type="project" value="InterPro"/>
</dbReference>
<dbReference type="RefSeq" id="XP_022755876.1">
    <property type="nucleotide sequence ID" value="XM_022900141.1"/>
</dbReference>
<dbReference type="Pfam" id="PF23472">
    <property type="entry name" value="LysM2_CERK1_LYK3_4_5"/>
    <property type="match status" value="1"/>
</dbReference>
<dbReference type="PROSITE" id="PS50011">
    <property type="entry name" value="PROTEIN_KINASE_DOM"/>
    <property type="match status" value="1"/>
</dbReference>
<dbReference type="PANTHER" id="PTHR45927:SF9">
    <property type="entry name" value="FAMILY PROTEIN _ PEPTIDOGLYCAN-BINDING LYSM DOMAIN-CONTAINING PROTEIN, PUTATIVE-RELATED"/>
    <property type="match status" value="1"/>
</dbReference>
<dbReference type="KEGG" id="dzi:111303726"/>